<evidence type="ECO:0000256" key="2">
    <source>
        <dbReference type="ARBA" id="ARBA00022475"/>
    </source>
</evidence>
<feature type="transmembrane region" description="Helical" evidence="6">
    <location>
        <begin position="372"/>
        <end position="391"/>
    </location>
</feature>
<evidence type="ECO:0000256" key="4">
    <source>
        <dbReference type="ARBA" id="ARBA00022989"/>
    </source>
</evidence>
<dbReference type="OrthoDB" id="5240734at2"/>
<proteinExistence type="predicted"/>
<keyword evidence="5 6" id="KW-0472">Membrane</keyword>
<dbReference type="eggNOG" id="COG2244">
    <property type="taxonomic scope" value="Bacteria"/>
</dbReference>
<gene>
    <name evidence="7" type="ORF">Mic7113_0579</name>
</gene>
<feature type="transmembrane region" description="Helical" evidence="6">
    <location>
        <begin position="122"/>
        <end position="141"/>
    </location>
</feature>
<feature type="transmembrane region" description="Helical" evidence="6">
    <location>
        <begin position="95"/>
        <end position="116"/>
    </location>
</feature>
<dbReference type="AlphaFoldDB" id="K9W7X8"/>
<dbReference type="GO" id="GO:0005886">
    <property type="term" value="C:plasma membrane"/>
    <property type="evidence" value="ECO:0007669"/>
    <property type="project" value="UniProtKB-SubCell"/>
</dbReference>
<feature type="transmembrane region" description="Helical" evidence="6">
    <location>
        <begin position="397"/>
        <end position="419"/>
    </location>
</feature>
<organism evidence="7 8">
    <name type="scientific">Allocoleopsis franciscana PCC 7113</name>
    <dbReference type="NCBI Taxonomy" id="1173027"/>
    <lineage>
        <taxon>Bacteria</taxon>
        <taxon>Bacillati</taxon>
        <taxon>Cyanobacteriota</taxon>
        <taxon>Cyanophyceae</taxon>
        <taxon>Coleofasciculales</taxon>
        <taxon>Coleofasciculaceae</taxon>
        <taxon>Allocoleopsis</taxon>
        <taxon>Allocoleopsis franciscana</taxon>
    </lineage>
</organism>
<dbReference type="PANTHER" id="PTHR30250:SF11">
    <property type="entry name" value="O-ANTIGEN TRANSPORTER-RELATED"/>
    <property type="match status" value="1"/>
</dbReference>
<dbReference type="InterPro" id="IPR050833">
    <property type="entry name" value="Poly_Biosynth_Transport"/>
</dbReference>
<dbReference type="HOGENOM" id="CLU_022017_6_4_3"/>
<feature type="transmembrane region" description="Helical" evidence="6">
    <location>
        <begin position="21"/>
        <end position="42"/>
    </location>
</feature>
<dbReference type="PATRIC" id="fig|1173027.3.peg.635"/>
<evidence type="ECO:0000313" key="8">
    <source>
        <dbReference type="Proteomes" id="UP000010471"/>
    </source>
</evidence>
<evidence type="ECO:0000256" key="6">
    <source>
        <dbReference type="SAM" id="Phobius"/>
    </source>
</evidence>
<reference evidence="7 8" key="1">
    <citation type="submission" date="2012-06" db="EMBL/GenBank/DDBJ databases">
        <title>Finished chromosome of genome of Microcoleus sp. PCC 7113.</title>
        <authorList>
            <consortium name="US DOE Joint Genome Institute"/>
            <person name="Gugger M."/>
            <person name="Coursin T."/>
            <person name="Rippka R."/>
            <person name="Tandeau De Marsac N."/>
            <person name="Huntemann M."/>
            <person name="Wei C.-L."/>
            <person name="Han J."/>
            <person name="Detter J.C."/>
            <person name="Han C."/>
            <person name="Tapia R."/>
            <person name="Chen A."/>
            <person name="Kyrpides N."/>
            <person name="Mavromatis K."/>
            <person name="Markowitz V."/>
            <person name="Szeto E."/>
            <person name="Ivanova N."/>
            <person name="Pagani I."/>
            <person name="Pati A."/>
            <person name="Goodwin L."/>
            <person name="Nordberg H.P."/>
            <person name="Cantor M.N."/>
            <person name="Hua S.X."/>
            <person name="Woyke T."/>
            <person name="Kerfeld C.A."/>
        </authorList>
    </citation>
    <scope>NUCLEOTIDE SEQUENCE [LARGE SCALE GENOMIC DNA]</scope>
    <source>
        <strain evidence="7 8">PCC 7113</strain>
    </source>
</reference>
<dbReference type="Pfam" id="PF01943">
    <property type="entry name" value="Polysacc_synt"/>
    <property type="match status" value="1"/>
</dbReference>
<keyword evidence="3 6" id="KW-0812">Transmembrane</keyword>
<name>K9W7X8_9CYAN</name>
<dbReference type="EMBL" id="CP003630">
    <property type="protein sequence ID" value="AFZ16495.1"/>
    <property type="molecule type" value="Genomic_DNA"/>
</dbReference>
<dbReference type="InterPro" id="IPR002797">
    <property type="entry name" value="Polysacc_synth"/>
</dbReference>
<dbReference type="PANTHER" id="PTHR30250">
    <property type="entry name" value="PST FAMILY PREDICTED COLANIC ACID TRANSPORTER"/>
    <property type="match status" value="1"/>
</dbReference>
<keyword evidence="4 6" id="KW-1133">Transmembrane helix</keyword>
<evidence type="ECO:0000256" key="1">
    <source>
        <dbReference type="ARBA" id="ARBA00004651"/>
    </source>
</evidence>
<evidence type="ECO:0000256" key="3">
    <source>
        <dbReference type="ARBA" id="ARBA00022692"/>
    </source>
</evidence>
<feature type="transmembrane region" description="Helical" evidence="6">
    <location>
        <begin position="54"/>
        <end position="74"/>
    </location>
</feature>
<feature type="transmembrane region" description="Helical" evidence="6">
    <location>
        <begin position="162"/>
        <end position="181"/>
    </location>
</feature>
<dbReference type="STRING" id="1173027.Mic7113_0579"/>
<feature type="transmembrane region" description="Helical" evidence="6">
    <location>
        <begin position="309"/>
        <end position="330"/>
    </location>
</feature>
<protein>
    <submittedName>
        <fullName evidence="7">Membrane protein involved in the export of O-antigen and teichoic acid</fullName>
    </submittedName>
</protein>
<evidence type="ECO:0000256" key="5">
    <source>
        <dbReference type="ARBA" id="ARBA00023136"/>
    </source>
</evidence>
<accession>K9W7X8</accession>
<dbReference type="KEGG" id="mic:Mic7113_0579"/>
<keyword evidence="2" id="KW-1003">Cell membrane</keyword>
<dbReference type="RefSeq" id="WP_015180659.1">
    <property type="nucleotide sequence ID" value="NC_019738.1"/>
</dbReference>
<evidence type="ECO:0000313" key="7">
    <source>
        <dbReference type="EMBL" id="AFZ16495.1"/>
    </source>
</evidence>
<comment type="subcellular location">
    <subcellularLocation>
        <location evidence="1">Cell membrane</location>
        <topology evidence="1">Multi-pass membrane protein</topology>
    </subcellularLocation>
</comment>
<dbReference type="Proteomes" id="UP000010471">
    <property type="component" value="Chromosome"/>
</dbReference>
<sequence>MNLEKLKSSISRLGQSSLVRNTLWMMLAQGLRLVLQAGYFVLVARVLGAEQYGAFIGATALVAIVSPFASLGAGNLIVKNVSRNRDLFNDYWGNALFMVLVSGLILIPLLLFIKPIFLPSKISISLLLLVAVTDLIFLRILDLAGQSFQAIHWLSRTAQLNLLPYITRTGAAIAMVSFLPNPTALDWAIFSIASTVVAALIAVLLVHRNLGYPQLALWRIKPEMTEGFYFSVSLSAQTVYNDLDKTMLARLSTLEATGIYAAAYRLIDVAFVPVRSILSAAYAKFFQQGESGISGSLNLAKRLTPISGIYGLTAGVGLYLLAPLVPYVLGDEYATAVDALRWLSPLIFLKALHYFAADTLTGAGFQGVRSGVQIIIAVFNVLINLWLIPLYSWKGAALSSIASDGLLLIALWGIVAFLYQQEVQLLKDSQE</sequence>
<keyword evidence="8" id="KW-1185">Reference proteome</keyword>
<feature type="transmembrane region" description="Helical" evidence="6">
    <location>
        <begin position="187"/>
        <end position="206"/>
    </location>
</feature>